<keyword evidence="3" id="KW-0808">Transferase</keyword>
<comment type="cofactor">
    <cofactor evidence="1">
        <name>[4Fe-4S] cluster</name>
        <dbReference type="ChEBI" id="CHEBI:49883"/>
    </cofactor>
</comment>
<dbReference type="PROSITE" id="PS51332">
    <property type="entry name" value="B12_BINDING"/>
    <property type="match status" value="1"/>
</dbReference>
<dbReference type="PROSITE" id="PS51918">
    <property type="entry name" value="RADICAL_SAM"/>
    <property type="match status" value="1"/>
</dbReference>
<dbReference type="AlphaFoldDB" id="A0A2P5P5Y6"/>
<comment type="caution">
    <text evidence="10">The sequence shown here is derived from an EMBL/GenBank/DDBJ whole genome shotgun (WGS) entry which is preliminary data.</text>
</comment>
<dbReference type="GO" id="GO:0031419">
    <property type="term" value="F:cobalamin binding"/>
    <property type="evidence" value="ECO:0007669"/>
    <property type="project" value="InterPro"/>
</dbReference>
<dbReference type="Pfam" id="PF04055">
    <property type="entry name" value="Radical_SAM"/>
    <property type="match status" value="1"/>
</dbReference>
<dbReference type="SFLD" id="SFLDG01082">
    <property type="entry name" value="B12-binding_domain_containing"/>
    <property type="match status" value="1"/>
</dbReference>
<dbReference type="GO" id="GO:0046872">
    <property type="term" value="F:metal ion binding"/>
    <property type="evidence" value="ECO:0007669"/>
    <property type="project" value="UniProtKB-KW"/>
</dbReference>
<evidence type="ECO:0000256" key="3">
    <source>
        <dbReference type="ARBA" id="ARBA00022679"/>
    </source>
</evidence>
<evidence type="ECO:0000256" key="2">
    <source>
        <dbReference type="ARBA" id="ARBA00022603"/>
    </source>
</evidence>
<keyword evidence="11" id="KW-1185">Reference proteome</keyword>
<name>A0A2P5P5Y6_9CHLR</name>
<dbReference type="SFLD" id="SFLDG01123">
    <property type="entry name" value="methyltransferase_(Class_B)"/>
    <property type="match status" value="1"/>
</dbReference>
<keyword evidence="6" id="KW-0408">Iron</keyword>
<dbReference type="InterPro" id="IPR058240">
    <property type="entry name" value="rSAM_sf"/>
</dbReference>
<keyword evidence="4" id="KW-0949">S-adenosyl-L-methionine</keyword>
<reference evidence="10 11" key="1">
    <citation type="journal article" date="2017" name="ISME J.">
        <title>Grape pomace compost harbors organohalide-respiring Dehalogenimonas species with novel reductive dehalogenase genes.</title>
        <authorList>
            <person name="Yang Y."/>
            <person name="Higgins S.A."/>
            <person name="Yan J."/>
            <person name="Simsir B."/>
            <person name="Chourey K."/>
            <person name="Iyer R."/>
            <person name="Hettich R.L."/>
            <person name="Baldwin B."/>
            <person name="Ogles D.M."/>
            <person name="Loffler F.E."/>
        </authorList>
    </citation>
    <scope>NUCLEOTIDE SEQUENCE [LARGE SCALE GENOMIC DNA]</scope>
    <source>
        <strain evidence="10 11">GP</strain>
    </source>
</reference>
<dbReference type="OrthoDB" id="9801424at2"/>
<dbReference type="SUPFAM" id="SSF102114">
    <property type="entry name" value="Radical SAM enzymes"/>
    <property type="match status" value="1"/>
</dbReference>
<feature type="domain" description="B12-binding" evidence="8">
    <location>
        <begin position="8"/>
        <end position="138"/>
    </location>
</feature>
<dbReference type="CDD" id="cd01335">
    <property type="entry name" value="Radical_SAM"/>
    <property type="match status" value="1"/>
</dbReference>
<dbReference type="Gene3D" id="3.40.50.280">
    <property type="entry name" value="Cobalamin-binding domain"/>
    <property type="match status" value="1"/>
</dbReference>
<dbReference type="InterPro" id="IPR007197">
    <property type="entry name" value="rSAM"/>
</dbReference>
<dbReference type="Gene3D" id="3.80.30.20">
    <property type="entry name" value="tm_1862 like domain"/>
    <property type="match status" value="1"/>
</dbReference>
<evidence type="ECO:0000256" key="4">
    <source>
        <dbReference type="ARBA" id="ARBA00022691"/>
    </source>
</evidence>
<evidence type="ECO:0000259" key="9">
    <source>
        <dbReference type="PROSITE" id="PS51918"/>
    </source>
</evidence>
<proteinExistence type="predicted"/>
<evidence type="ECO:0000259" key="8">
    <source>
        <dbReference type="PROSITE" id="PS51332"/>
    </source>
</evidence>
<accession>A0A2P5P5Y6</accession>
<keyword evidence="5" id="KW-0479">Metal-binding</keyword>
<dbReference type="Pfam" id="PF02310">
    <property type="entry name" value="B12-binding"/>
    <property type="match status" value="1"/>
</dbReference>
<dbReference type="SMART" id="SM00729">
    <property type="entry name" value="Elp3"/>
    <property type="match status" value="1"/>
</dbReference>
<dbReference type="GO" id="GO:0051539">
    <property type="term" value="F:4 iron, 4 sulfur cluster binding"/>
    <property type="evidence" value="ECO:0007669"/>
    <property type="project" value="UniProtKB-KW"/>
</dbReference>
<dbReference type="InterPro" id="IPR023404">
    <property type="entry name" value="rSAM_horseshoe"/>
</dbReference>
<evidence type="ECO:0000313" key="11">
    <source>
        <dbReference type="Proteomes" id="UP000235653"/>
    </source>
</evidence>
<dbReference type="GO" id="GO:0003824">
    <property type="term" value="F:catalytic activity"/>
    <property type="evidence" value="ECO:0007669"/>
    <property type="project" value="InterPro"/>
</dbReference>
<evidence type="ECO:0000256" key="7">
    <source>
        <dbReference type="ARBA" id="ARBA00023014"/>
    </source>
</evidence>
<keyword evidence="7" id="KW-0411">Iron-sulfur</keyword>
<dbReference type="EMBL" id="JQAN02000011">
    <property type="protein sequence ID" value="PPD57689.1"/>
    <property type="molecule type" value="Genomic_DNA"/>
</dbReference>
<evidence type="ECO:0000256" key="6">
    <source>
        <dbReference type="ARBA" id="ARBA00023004"/>
    </source>
</evidence>
<dbReference type="SFLD" id="SFLDS00029">
    <property type="entry name" value="Radical_SAM"/>
    <property type="match status" value="1"/>
</dbReference>
<dbReference type="CDD" id="cd02068">
    <property type="entry name" value="radical_SAM_B12_BD"/>
    <property type="match status" value="1"/>
</dbReference>
<dbReference type="GO" id="GO:0005829">
    <property type="term" value="C:cytosol"/>
    <property type="evidence" value="ECO:0007669"/>
    <property type="project" value="TreeGrafter"/>
</dbReference>
<sequence>MKILLVIPSRSYGNMPGYTKFPDEMLSIGGMLESRGHEIRLIDCNLDKNSQPADFVEFAPELIGFGVATGPNIASALSQSAEYKKLLPGVKIVWGFRHASAYPAEVLAEPCIDYAIIGAGEFTIAELAEYLQNGTCEIASIKGLAYKDSQGNAVINEARSFMPDLDSLPDPAWHLIDVKKYSDVTLNTSRGCPYKCTFCSDTSFWGGQMCDLSAERIVSQMEILHKEYGIQHIYFSGERFVINRERLKEFCNLVIAKKWKLTWNAPVSGGIDEETVKLMAKSGCTSVLLEIETGSQRMLTFLDKGTVAEMESTFWFLVKHRIIPTIFMYYGYPTETVADFKESLDLLKRLDDPPYLYMKFVPYPSTRLFDYCVEQGLLAQPKNLMEWVDFPLRCANEMNLSAVPQKAMDEAMASFRRSYATRRVRFMLRHNPAFFLMAIKRPGEFFRSICDLGKYYIDIMMDQTNSSDSWMYKLFKKMGWVGNKSSKQSEEVKAVTRGGEVR</sequence>
<dbReference type="Proteomes" id="UP000235653">
    <property type="component" value="Unassembled WGS sequence"/>
</dbReference>
<dbReference type="InterPro" id="IPR006158">
    <property type="entry name" value="Cobalamin-bd"/>
</dbReference>
<dbReference type="InterPro" id="IPR051198">
    <property type="entry name" value="BchE-like"/>
</dbReference>
<dbReference type="InterPro" id="IPR034466">
    <property type="entry name" value="Methyltransferase_Class_B"/>
</dbReference>
<organism evidence="10 11">
    <name type="scientific">Dehalogenimonas etheniformans</name>
    <dbReference type="NCBI Taxonomy" id="1536648"/>
    <lineage>
        <taxon>Bacteria</taxon>
        <taxon>Bacillati</taxon>
        <taxon>Chloroflexota</taxon>
        <taxon>Dehalococcoidia</taxon>
        <taxon>Dehalococcoidales</taxon>
        <taxon>Dehalococcoidaceae</taxon>
        <taxon>Dehalogenimonas</taxon>
    </lineage>
</organism>
<dbReference type="RefSeq" id="WP_102330700.1">
    <property type="nucleotide sequence ID" value="NZ_CP058566.2"/>
</dbReference>
<keyword evidence="2" id="KW-0489">Methyltransferase</keyword>
<feature type="domain" description="Radical SAM core" evidence="9">
    <location>
        <begin position="178"/>
        <end position="411"/>
    </location>
</feature>
<evidence type="ECO:0000313" key="10">
    <source>
        <dbReference type="EMBL" id="PPD57689.1"/>
    </source>
</evidence>
<dbReference type="PANTHER" id="PTHR43409:SF7">
    <property type="entry name" value="BLL1977 PROTEIN"/>
    <property type="match status" value="1"/>
</dbReference>
<gene>
    <name evidence="10" type="ORF">JP09_008075</name>
</gene>
<dbReference type="PANTHER" id="PTHR43409">
    <property type="entry name" value="ANAEROBIC MAGNESIUM-PROTOPORPHYRIN IX MONOMETHYL ESTER CYCLASE-RELATED"/>
    <property type="match status" value="1"/>
</dbReference>
<evidence type="ECO:0000256" key="1">
    <source>
        <dbReference type="ARBA" id="ARBA00001966"/>
    </source>
</evidence>
<protein>
    <submittedName>
        <fullName evidence="10">Radical SAM protein</fullName>
    </submittedName>
</protein>
<dbReference type="InterPro" id="IPR006638">
    <property type="entry name" value="Elp3/MiaA/NifB-like_rSAM"/>
</dbReference>
<evidence type="ECO:0000256" key="5">
    <source>
        <dbReference type="ARBA" id="ARBA00022723"/>
    </source>
</evidence>